<name>A0A183GUI8_HELPZ</name>
<evidence type="ECO:0000313" key="2">
    <source>
        <dbReference type="Proteomes" id="UP000050761"/>
    </source>
</evidence>
<evidence type="ECO:0000313" key="1">
    <source>
        <dbReference type="EMBL" id="VDP57193.1"/>
    </source>
</evidence>
<gene>
    <name evidence="1" type="ORF">HPBE_LOCUS26357</name>
</gene>
<organism evidence="2 3">
    <name type="scientific">Heligmosomoides polygyrus</name>
    <name type="common">Parasitic roundworm</name>
    <dbReference type="NCBI Taxonomy" id="6339"/>
    <lineage>
        <taxon>Eukaryota</taxon>
        <taxon>Metazoa</taxon>
        <taxon>Ecdysozoa</taxon>
        <taxon>Nematoda</taxon>
        <taxon>Chromadorea</taxon>
        <taxon>Rhabditida</taxon>
        <taxon>Rhabditina</taxon>
        <taxon>Rhabditomorpha</taxon>
        <taxon>Strongyloidea</taxon>
        <taxon>Heligmosomidae</taxon>
        <taxon>Heligmosomoides</taxon>
    </lineage>
</organism>
<evidence type="ECO:0000313" key="3">
    <source>
        <dbReference type="WBParaSite" id="HPBE_0002635801-mRNA-1"/>
    </source>
</evidence>
<dbReference type="AlphaFoldDB" id="A0A183GUI8"/>
<reference evidence="1 2" key="1">
    <citation type="submission" date="2018-11" db="EMBL/GenBank/DDBJ databases">
        <authorList>
            <consortium name="Pathogen Informatics"/>
        </authorList>
    </citation>
    <scope>NUCLEOTIDE SEQUENCE [LARGE SCALE GENOMIC DNA]</scope>
</reference>
<accession>A0A183GUI8</accession>
<dbReference type="OrthoDB" id="10491926at2759"/>
<dbReference type="WBParaSite" id="HPBE_0002635801-mRNA-1">
    <property type="protein sequence ID" value="HPBE_0002635801-mRNA-1"/>
    <property type="gene ID" value="HPBE_0002635801"/>
</dbReference>
<dbReference type="EMBL" id="UZAH01039808">
    <property type="protein sequence ID" value="VDP57193.1"/>
    <property type="molecule type" value="Genomic_DNA"/>
</dbReference>
<keyword evidence="2" id="KW-1185">Reference proteome</keyword>
<proteinExistence type="predicted"/>
<dbReference type="Proteomes" id="UP000050761">
    <property type="component" value="Unassembled WGS sequence"/>
</dbReference>
<accession>A0A3P8IHB1</accession>
<sequence length="153" mass="17548">MLAEISLNVPYREFGSTIKFEDASMKDVDADSLKCLVFVAGFTDPSHSEMRLRLPNHFNRIKEGEPSQISNNFVNECEMFVTLRSDNSRMEQKGVKATYRKISNKSDAHRGMWHSKASSVSETTTAFGHHQQKGSFKFHAISAREWTQSELRW</sequence>
<protein>
    <submittedName>
        <fullName evidence="3">SHSP domain-containing protein</fullName>
    </submittedName>
</protein>
<reference evidence="3" key="2">
    <citation type="submission" date="2019-09" db="UniProtKB">
        <authorList>
            <consortium name="WormBaseParasite"/>
        </authorList>
    </citation>
    <scope>IDENTIFICATION</scope>
</reference>